<dbReference type="Pfam" id="PF00144">
    <property type="entry name" value="Beta-lactamase"/>
    <property type="match status" value="1"/>
</dbReference>
<dbReference type="GO" id="GO:0016787">
    <property type="term" value="F:hydrolase activity"/>
    <property type="evidence" value="ECO:0007669"/>
    <property type="project" value="UniProtKB-KW"/>
</dbReference>
<keyword evidence="3" id="KW-1185">Reference proteome</keyword>
<organism evidence="2 3">
    <name type="scientific">Paenibacillus thalictri</name>
    <dbReference type="NCBI Taxonomy" id="2527873"/>
    <lineage>
        <taxon>Bacteria</taxon>
        <taxon>Bacillati</taxon>
        <taxon>Bacillota</taxon>
        <taxon>Bacilli</taxon>
        <taxon>Bacillales</taxon>
        <taxon>Paenibacillaceae</taxon>
        <taxon>Paenibacillus</taxon>
    </lineage>
</organism>
<name>A0A4Q9DMP6_9BACL</name>
<evidence type="ECO:0000259" key="1">
    <source>
        <dbReference type="Pfam" id="PF00144"/>
    </source>
</evidence>
<feature type="domain" description="Beta-lactamase-related" evidence="1">
    <location>
        <begin position="38"/>
        <end position="297"/>
    </location>
</feature>
<dbReference type="InterPro" id="IPR012338">
    <property type="entry name" value="Beta-lactam/transpept-like"/>
</dbReference>
<protein>
    <submittedName>
        <fullName evidence="2">Class C beta-lactamase-related serine hydrolase</fullName>
    </submittedName>
</protein>
<dbReference type="InterPro" id="IPR001466">
    <property type="entry name" value="Beta-lactam-related"/>
</dbReference>
<dbReference type="PANTHER" id="PTHR43283">
    <property type="entry name" value="BETA-LACTAMASE-RELATED"/>
    <property type="match status" value="1"/>
</dbReference>
<evidence type="ECO:0000313" key="2">
    <source>
        <dbReference type="EMBL" id="TBL76620.1"/>
    </source>
</evidence>
<dbReference type="Proteomes" id="UP000293142">
    <property type="component" value="Unassembled WGS sequence"/>
</dbReference>
<dbReference type="SUPFAM" id="SSF56601">
    <property type="entry name" value="beta-lactamase/transpeptidase-like"/>
    <property type="match status" value="1"/>
</dbReference>
<dbReference type="PANTHER" id="PTHR43283:SF7">
    <property type="entry name" value="BETA-LACTAMASE-RELATED DOMAIN-CONTAINING PROTEIN"/>
    <property type="match status" value="1"/>
</dbReference>
<evidence type="ECO:0000313" key="3">
    <source>
        <dbReference type="Proteomes" id="UP000293142"/>
    </source>
</evidence>
<dbReference type="InterPro" id="IPR050789">
    <property type="entry name" value="Diverse_Enzym_Activities"/>
</dbReference>
<accession>A0A4Q9DMP6</accession>
<dbReference type="OrthoDB" id="9773047at2"/>
<keyword evidence="2" id="KW-0378">Hydrolase</keyword>
<comment type="caution">
    <text evidence="2">The sequence shown here is derived from an EMBL/GenBank/DDBJ whole genome shotgun (WGS) entry which is preliminary data.</text>
</comment>
<proteinExistence type="predicted"/>
<gene>
    <name evidence="2" type="ORF">EYB31_19545</name>
</gene>
<dbReference type="Gene3D" id="3.40.710.10">
    <property type="entry name" value="DD-peptidase/beta-lactamase superfamily"/>
    <property type="match status" value="1"/>
</dbReference>
<reference evidence="2 3" key="1">
    <citation type="submission" date="2019-02" db="EMBL/GenBank/DDBJ databases">
        <title>Paenibacillus sp. nov., isolated from surface-sterilized tissue of Thalictrum simplex L.</title>
        <authorList>
            <person name="Tuo L."/>
        </authorList>
    </citation>
    <scope>NUCLEOTIDE SEQUENCE [LARGE SCALE GENOMIC DNA]</scope>
    <source>
        <strain evidence="2 3">N2SHLJ1</strain>
    </source>
</reference>
<dbReference type="EMBL" id="SIRE01000013">
    <property type="protein sequence ID" value="TBL76620.1"/>
    <property type="molecule type" value="Genomic_DNA"/>
</dbReference>
<sequence>MRLDQALPRSRPEALGISPQAVTDFLQEVVSGQVGLHSFMLVRHGQVAAEAWWQPYGPQLPHMLFSLSKSFTSTAVGFAVAEGKLSVDDLVVDFFPDKEILADHHLKSMRVRHLLSMSTGHAKDTMGALGEREDKDWVQAFLQLPVEYESGTVFVYNSGASYMLSAIVQRITGETLLEYLHPRLFEPLGIAGATWQTCPLGISAGGWGLSLRTEHIASFGQLYLQKGYWNGKQLLPREWVEEATAFHIQNSSTNTDWSQGYGYQFWRCQHGAYRGDGAFGQFCIVIPEQDAVVAITSGLKNMQQVLDLVWKHLLPGLLDEPLPANDGQFESLSTAIRSLAYLPLPQDEAQPALTAYTGKRFVFADNSRKLESGSIDFAEDECIVTLRTGQGEEQVRCGFGSWSVGAALGHALPVSQIAASGKWLNANSFEMEWRYIETPFTDTITVRLDEAGVTFELNPHIYFGEPKEALVLSATWE</sequence>
<dbReference type="RefSeq" id="WP_131015092.1">
    <property type="nucleotide sequence ID" value="NZ_SIRE01000013.1"/>
</dbReference>
<dbReference type="AlphaFoldDB" id="A0A4Q9DMP6"/>